<feature type="region of interest" description="Disordered" evidence="1">
    <location>
        <begin position="39"/>
        <end position="61"/>
    </location>
</feature>
<dbReference type="RefSeq" id="XP_030979486.1">
    <property type="nucleotide sequence ID" value="XM_031130368.1"/>
</dbReference>
<dbReference type="Proteomes" id="UP000515153">
    <property type="component" value="Chromosome VII"/>
</dbReference>
<dbReference type="KEGG" id="pgri:PgNI_10397"/>
<evidence type="ECO:0000256" key="1">
    <source>
        <dbReference type="SAM" id="MobiDB-lite"/>
    </source>
</evidence>
<dbReference type="GeneID" id="41965276"/>
<sequence length="61" mass="6773">MTFCARAGVSVRTGQGPTCLGTFLCDNLPPRLAQTYLLGPRRKNELSEDENQQRADTSRQC</sequence>
<organism evidence="2 3">
    <name type="scientific">Pyricularia grisea</name>
    <name type="common">Crabgrass-specific blast fungus</name>
    <name type="synonym">Magnaporthe grisea</name>
    <dbReference type="NCBI Taxonomy" id="148305"/>
    <lineage>
        <taxon>Eukaryota</taxon>
        <taxon>Fungi</taxon>
        <taxon>Dikarya</taxon>
        <taxon>Ascomycota</taxon>
        <taxon>Pezizomycotina</taxon>
        <taxon>Sordariomycetes</taxon>
        <taxon>Sordariomycetidae</taxon>
        <taxon>Magnaporthales</taxon>
        <taxon>Pyriculariaceae</taxon>
        <taxon>Pyricularia</taxon>
    </lineage>
</organism>
<protein>
    <submittedName>
        <fullName evidence="3">Uncharacterized protein</fullName>
    </submittedName>
</protein>
<reference evidence="3" key="2">
    <citation type="submission" date="2019-10" db="EMBL/GenBank/DDBJ databases">
        <authorList>
            <consortium name="NCBI Genome Project"/>
        </authorList>
    </citation>
    <scope>NUCLEOTIDE SEQUENCE</scope>
    <source>
        <strain evidence="3">NI907</strain>
    </source>
</reference>
<accession>A0A6P8AX28</accession>
<dbReference type="AlphaFoldDB" id="A0A6P8AX28"/>
<reference evidence="3" key="3">
    <citation type="submission" date="2025-08" db="UniProtKB">
        <authorList>
            <consortium name="RefSeq"/>
        </authorList>
    </citation>
    <scope>IDENTIFICATION</scope>
    <source>
        <strain evidence="3">NI907</strain>
    </source>
</reference>
<feature type="compositionally biased region" description="Basic and acidic residues" evidence="1">
    <location>
        <begin position="42"/>
        <end position="61"/>
    </location>
</feature>
<reference evidence="2 3" key="1">
    <citation type="journal article" date="2019" name="Mol. Biol. Evol.">
        <title>Blast fungal genomes show frequent chromosomal changes, gene gains and losses, and effector gene turnover.</title>
        <authorList>
            <person name="Gomez Luciano L.B."/>
            <person name="Jason Tsai I."/>
            <person name="Chuma I."/>
            <person name="Tosa Y."/>
            <person name="Chen Y.H."/>
            <person name="Li J.Y."/>
            <person name="Li M.Y."/>
            <person name="Jade Lu M.Y."/>
            <person name="Nakayashiki H."/>
            <person name="Li W.H."/>
        </authorList>
    </citation>
    <scope>NUCLEOTIDE SEQUENCE [LARGE SCALE GENOMIC DNA]</scope>
    <source>
        <strain evidence="2 3">NI907</strain>
    </source>
</reference>
<proteinExistence type="predicted"/>
<name>A0A6P8AX28_PYRGI</name>
<keyword evidence="2" id="KW-1185">Reference proteome</keyword>
<gene>
    <name evidence="3" type="ORF">PgNI_10397</name>
</gene>
<evidence type="ECO:0000313" key="2">
    <source>
        <dbReference type="Proteomes" id="UP000515153"/>
    </source>
</evidence>
<evidence type="ECO:0000313" key="3">
    <source>
        <dbReference type="RefSeq" id="XP_030979486.1"/>
    </source>
</evidence>